<proteinExistence type="inferred from homology"/>
<comment type="similarity">
    <text evidence="1">Belongs to the initiator RepB protein family.</text>
</comment>
<gene>
    <name evidence="3" type="ORF">D7V20_18890</name>
</gene>
<dbReference type="GO" id="GO:0003887">
    <property type="term" value="F:DNA-directed DNA polymerase activity"/>
    <property type="evidence" value="ECO:0007669"/>
    <property type="project" value="InterPro"/>
</dbReference>
<dbReference type="NCBIfam" id="NF038290">
    <property type="entry name" value="repM_Acin"/>
    <property type="match status" value="1"/>
</dbReference>
<keyword evidence="4" id="KW-1185">Reference proteome</keyword>
<dbReference type="InterPro" id="IPR036388">
    <property type="entry name" value="WH-like_DNA-bd_sf"/>
</dbReference>
<dbReference type="Gene3D" id="1.10.10.10">
    <property type="entry name" value="Winged helix-like DNA-binding domain superfamily/Winged helix DNA-binding domain"/>
    <property type="match status" value="2"/>
</dbReference>
<comment type="caution">
    <text evidence="3">The sequence shown here is derived from an EMBL/GenBank/DDBJ whole genome shotgun (WGS) entry which is preliminary data.</text>
</comment>
<name>A0A3A8E7I8_9GAMM</name>
<feature type="domain" description="Initiator Rep protein WH1" evidence="2">
    <location>
        <begin position="7"/>
        <end position="160"/>
    </location>
</feature>
<dbReference type="InterPro" id="IPR000525">
    <property type="entry name" value="Initiator_Rep_WH1"/>
</dbReference>
<dbReference type="AlphaFoldDB" id="A0A3A8E7I8"/>
<dbReference type="GO" id="GO:0006270">
    <property type="term" value="P:DNA replication initiation"/>
    <property type="evidence" value="ECO:0007669"/>
    <property type="project" value="InterPro"/>
</dbReference>
<dbReference type="RefSeq" id="WP_120385376.1">
    <property type="nucleotide sequence ID" value="NZ_RAXT01000122.1"/>
</dbReference>
<dbReference type="Pfam" id="PF21205">
    <property type="entry name" value="Rep3_C"/>
    <property type="match status" value="1"/>
</dbReference>
<reference evidence="3 4" key="1">
    <citation type="submission" date="2018-09" db="EMBL/GenBank/DDBJ databases">
        <title>The draft genome of Acinetobacter spp. strains.</title>
        <authorList>
            <person name="Qin J."/>
            <person name="Feng Y."/>
            <person name="Zong Z."/>
        </authorList>
    </citation>
    <scope>NUCLEOTIDE SEQUENCE [LARGE SCALE GENOMIC DNA]</scope>
    <source>
        <strain evidence="3 4">WCHAc060115</strain>
    </source>
</reference>
<evidence type="ECO:0000313" key="4">
    <source>
        <dbReference type="Proteomes" id="UP000280405"/>
    </source>
</evidence>
<dbReference type="Pfam" id="PF01051">
    <property type="entry name" value="Rep3_N"/>
    <property type="match status" value="1"/>
</dbReference>
<dbReference type="EMBL" id="RAXT01000122">
    <property type="protein sequence ID" value="RKG30777.1"/>
    <property type="molecule type" value="Genomic_DNA"/>
</dbReference>
<protein>
    <submittedName>
        <fullName evidence="3">RepB family plasmid replication initiator protein</fullName>
    </submittedName>
</protein>
<sequence>MKKAGLIVKSNQVIEAGYELSTSEQRLILSAIEQIPKGIPVSSNEIYQINAKDFVRLFGVHEKTAYRDLKEAAAKLYDRSITIKTKETTTKIRWLQMLQVKNPYFHDTLRGEDWNSVLLVFSEAVTPLLSDLKSEFTKYLASDLKGLSSAYAIRIYELIKQYENIGKREIAISDLRFMLCLQDKYPLFGNLQQRIIDPAIREINKNTPMQVTYELRKTGRKFTHIELRFKPKKENKAISTVSNRDPNTVDLIAKMTDKQRFSFAKKLSDMPEMSKYSHGTESYEQFAIRIAEMLLDPEKRKELAPYLVKVGFSEKP</sequence>
<dbReference type="OrthoDB" id="9122127at2"/>
<evidence type="ECO:0000256" key="1">
    <source>
        <dbReference type="ARBA" id="ARBA00038283"/>
    </source>
</evidence>
<dbReference type="SUPFAM" id="SSF46785">
    <property type="entry name" value="Winged helix' DNA-binding domain"/>
    <property type="match status" value="2"/>
</dbReference>
<evidence type="ECO:0000313" key="3">
    <source>
        <dbReference type="EMBL" id="RKG30777.1"/>
    </source>
</evidence>
<dbReference type="InterPro" id="IPR036390">
    <property type="entry name" value="WH_DNA-bd_sf"/>
</dbReference>
<accession>A0A3A8E7I8</accession>
<organism evidence="3 4">
    <name type="scientific">Acinetobacter rongchengensis</name>
    <dbReference type="NCBI Taxonomy" id="2419601"/>
    <lineage>
        <taxon>Bacteria</taxon>
        <taxon>Pseudomonadati</taxon>
        <taxon>Pseudomonadota</taxon>
        <taxon>Gammaproteobacteria</taxon>
        <taxon>Moraxellales</taxon>
        <taxon>Moraxellaceae</taxon>
        <taxon>Acinetobacter</taxon>
    </lineage>
</organism>
<dbReference type="Proteomes" id="UP000280405">
    <property type="component" value="Unassembled WGS sequence"/>
</dbReference>
<evidence type="ECO:0000259" key="2">
    <source>
        <dbReference type="Pfam" id="PF01051"/>
    </source>
</evidence>